<feature type="domain" description="Nmd3 N-terminal" evidence="1">
    <location>
        <begin position="4"/>
        <end position="218"/>
    </location>
</feature>
<dbReference type="Proteomes" id="UP000231232">
    <property type="component" value="Unassembled WGS sequence"/>
</dbReference>
<dbReference type="EMBL" id="PFFF01000033">
    <property type="protein sequence ID" value="PIV89700.1"/>
    <property type="molecule type" value="Genomic_DNA"/>
</dbReference>
<dbReference type="AlphaFoldDB" id="A0A2G9LJG0"/>
<evidence type="ECO:0000313" key="11">
    <source>
        <dbReference type="Proteomes" id="UP000229789"/>
    </source>
</evidence>
<accession>A0A2H9N2Q6</accession>
<evidence type="ECO:0000313" key="5">
    <source>
        <dbReference type="EMBL" id="PIV89700.1"/>
    </source>
</evidence>
<evidence type="ECO:0000313" key="7">
    <source>
        <dbReference type="EMBL" id="PJB04166.1"/>
    </source>
</evidence>
<name>A0A2G9LJG0_HUBC1</name>
<accession>A0A2H9M9S2</accession>
<sequence>MEICYSCGASEIYEDGLCKKCFVKRNPLLLQIKPQKIVFCRLCGEIKYRMKTFHLPKDNIKFLSELKKSIKANKNIYESVKLEFNLDNLIQNQVVDVVASSKDIVQKQVIVFIISNSLCQICRKKGSEFYSVLIQLRGFDEETINSTLKNYNQYIFKIEKEKKGANLFFIDSKKAEKYIALFIEYHKSKNAPINIKTSKKNDGIDQSGKKRYKTTVLLQRKV</sequence>
<proteinExistence type="predicted"/>
<gene>
    <name evidence="8" type="ORF">CO072_01235</name>
    <name evidence="7" type="ORF">CO124_00855</name>
    <name evidence="4" type="ORF">COS22_00045</name>
    <name evidence="3" type="ORF">COS45_01605</name>
    <name evidence="5" type="ORF">COW47_01395</name>
    <name evidence="2" type="ORF">COW69_00905</name>
    <name evidence="6" type="ORF">COZ66_01490</name>
</gene>
<accession>A0A2H9RD38</accession>
<dbReference type="EMBL" id="PCUF01000008">
    <property type="protein sequence ID" value="PIN66677.1"/>
    <property type="molecule type" value="Genomic_DNA"/>
</dbReference>
<evidence type="ECO:0000313" key="3">
    <source>
        <dbReference type="EMBL" id="PIV13681.1"/>
    </source>
</evidence>
<dbReference type="EMBL" id="PETW01000001">
    <property type="protein sequence ID" value="PIV46658.1"/>
    <property type="molecule type" value="Genomic_DNA"/>
</dbReference>
<reference evidence="9 10" key="1">
    <citation type="submission" date="2017-09" db="EMBL/GenBank/DDBJ databases">
        <title>Depth-based differentiation of microbial function through sediment-hosted aquifers and enrichment of novel symbionts in the deep terrestrial subsurface.</title>
        <authorList>
            <person name="Probst A.J."/>
            <person name="Ladd B."/>
            <person name="Jarett J.K."/>
            <person name="Geller-Mcgrath D.E."/>
            <person name="Sieber C.M.K."/>
            <person name="Emerson J.B."/>
            <person name="Anantharaman K."/>
            <person name="Thomas B.C."/>
            <person name="Malmstrom R."/>
            <person name="Stieglmeier M."/>
            <person name="Klingl A."/>
            <person name="Woyke T."/>
            <person name="Ryan C.M."/>
            <person name="Banfield J.F."/>
        </authorList>
    </citation>
    <scope>NUCLEOTIDE SEQUENCE [LARGE SCALE GENOMIC DNA]</scope>
</reference>
<protein>
    <recommendedName>
        <fullName evidence="1">Nmd3 N-terminal domain-containing protein</fullName>
    </recommendedName>
</protein>
<dbReference type="Proteomes" id="UP000228989">
    <property type="component" value="Unassembled WGS sequence"/>
</dbReference>
<organism evidence="2 11">
    <name type="scientific">Huberarchaeum crystalense</name>
    <dbReference type="NCBI Taxonomy" id="2014257"/>
    <lineage>
        <taxon>Archaea</taxon>
        <taxon>Candidatus Huberarchaeota</taxon>
        <taxon>Candidatus Huberarchaeia</taxon>
        <taxon>Candidatus Huberarchaeales</taxon>
        <taxon>Candidatus Huberarchaeaceae</taxon>
        <taxon>Candidatus Huberarchaeum</taxon>
    </lineage>
</organism>
<dbReference type="EMBL" id="PEUT01000039">
    <property type="protein sequence ID" value="PIV13681.1"/>
    <property type="molecule type" value="Genomic_DNA"/>
</dbReference>
<evidence type="ECO:0000313" key="4">
    <source>
        <dbReference type="EMBL" id="PIV46658.1"/>
    </source>
</evidence>
<dbReference type="Proteomes" id="UP000228888">
    <property type="component" value="Unassembled WGS sequence"/>
</dbReference>
<evidence type="ECO:0000259" key="1">
    <source>
        <dbReference type="Pfam" id="PF04981"/>
    </source>
</evidence>
<evidence type="ECO:0000313" key="6">
    <source>
        <dbReference type="EMBL" id="PIX28070.1"/>
    </source>
</evidence>
<dbReference type="Proteomes" id="UP000230713">
    <property type="component" value="Unassembled WGS sequence"/>
</dbReference>
<accession>A0A2H9M2B8</accession>
<accession>A0A2H9QSK6</accession>
<dbReference type="Pfam" id="PF04981">
    <property type="entry name" value="NMD3"/>
    <property type="match status" value="1"/>
</dbReference>
<accession>A0A2H9MMG0</accession>
<comment type="caution">
    <text evidence="2">The sequence shown here is derived from an EMBL/GenBank/DDBJ whole genome shotgun (WGS) entry which is preliminary data.</text>
</comment>
<dbReference type="EMBL" id="PFUW01000016">
    <property type="protein sequence ID" value="PJB04166.1"/>
    <property type="molecule type" value="Genomic_DNA"/>
</dbReference>
<evidence type="ECO:0000313" key="9">
    <source>
        <dbReference type="Proteomes" id="UP000228888"/>
    </source>
</evidence>
<reference evidence="2 11" key="2">
    <citation type="submission" date="2017-09" db="EMBL/GenBank/DDBJ databases">
        <title>Depth-based differentiation of microbial function through sediment-hosted aquifers and enrichment of novel symbionts in the deep terrestrial subsurface.</title>
        <authorList>
            <person name="Probst A.J."/>
            <person name="Ladd B."/>
            <person name="Jarett J.K."/>
            <person name="Geller-Mcgrath D.E."/>
            <person name="Sieber C.M."/>
            <person name="Emerson J.B."/>
            <person name="Anantharaman K."/>
            <person name="Thomas B.C."/>
            <person name="Malmstrom R."/>
            <person name="Stieglmeier M."/>
            <person name="Klingl A."/>
            <person name="Woyke T."/>
            <person name="Ryan C.M."/>
            <person name="Banfield J.F."/>
        </authorList>
    </citation>
    <scope>NUCLEOTIDE SEQUENCE [LARGE SCALE GENOMIC DNA]</scope>
    <source>
        <strain evidence="4">CG02_land_8_20_14_3_00_31_209</strain>
        <strain evidence="3">CG03_land_8_20_14_0_80_31_114</strain>
        <strain evidence="5">CG17_big_fil_post_rev_8_21_14_2_50_31_73</strain>
        <strain evidence="2">CG18_big_fil_WC_8_21_14_2_50_31_19</strain>
        <strain evidence="6">CG_4_8_14_3_um_filter</strain>
        <strain evidence="8">CG_4_9_14_0_8_um_filter_31_21</strain>
        <strain evidence="7">CG_4_9_14_3_um_filter_31_125</strain>
    </source>
</reference>
<dbReference type="InterPro" id="IPR007064">
    <property type="entry name" value="Nmd3_N"/>
</dbReference>
<dbReference type="EMBL" id="PFSX01000029">
    <property type="protein sequence ID" value="PJC01451.1"/>
    <property type="molecule type" value="Genomic_DNA"/>
</dbReference>
<evidence type="ECO:0000313" key="2">
    <source>
        <dbReference type="EMBL" id="PIN66677.1"/>
    </source>
</evidence>
<evidence type="ECO:0000313" key="8">
    <source>
        <dbReference type="EMBL" id="PJC01451.1"/>
    </source>
</evidence>
<dbReference type="Proteomes" id="UP000230477">
    <property type="component" value="Unassembled WGS sequence"/>
</dbReference>
<dbReference type="Proteomes" id="UP000231449">
    <property type="component" value="Unassembled WGS sequence"/>
</dbReference>
<dbReference type="Proteomes" id="UP000229789">
    <property type="component" value="Unassembled WGS sequence"/>
</dbReference>
<evidence type="ECO:0000313" key="10">
    <source>
        <dbReference type="Proteomes" id="UP000228989"/>
    </source>
</evidence>
<dbReference type="EMBL" id="PFIH01000035">
    <property type="protein sequence ID" value="PIX28070.1"/>
    <property type="molecule type" value="Genomic_DNA"/>
</dbReference>
<accession>A0A2G9LJG0</accession>